<reference evidence="1 2" key="1">
    <citation type="journal article" date="2015" name="Stand. Genomic Sci.">
        <title>Genomic Encyclopedia of Bacterial and Archaeal Type Strains, Phase III: the genomes of soil and plant-associated and newly described type strains.</title>
        <authorList>
            <person name="Whitman W.B."/>
            <person name="Woyke T."/>
            <person name="Klenk H.P."/>
            <person name="Zhou Y."/>
            <person name="Lilburn T.G."/>
            <person name="Beck B.J."/>
            <person name="De Vos P."/>
            <person name="Vandamme P."/>
            <person name="Eisen J.A."/>
            <person name="Garrity G."/>
            <person name="Hugenholtz P."/>
            <person name="Kyrpides N.C."/>
        </authorList>
    </citation>
    <scope>NUCLEOTIDE SEQUENCE [LARGE SCALE GENOMIC DNA]</scope>
    <source>
        <strain evidence="1 2">CGMCC 1.7271</strain>
    </source>
</reference>
<protein>
    <submittedName>
        <fullName evidence="1">Uncharacterized protein</fullName>
    </submittedName>
</protein>
<sequence length="56" mass="6387">MEGEVGFVIFARSGKEEGRKYDHEQLFNIVLLYKGATPMRLTGFLLPVTKTENNKL</sequence>
<evidence type="ECO:0000313" key="2">
    <source>
        <dbReference type="Proteomes" id="UP000316167"/>
    </source>
</evidence>
<dbReference type="EMBL" id="VLLE01000002">
    <property type="protein sequence ID" value="TWI85413.1"/>
    <property type="molecule type" value="Genomic_DNA"/>
</dbReference>
<gene>
    <name evidence="1" type="ORF">IQ13_0574</name>
</gene>
<accession>A0A562SW67</accession>
<comment type="caution">
    <text evidence="1">The sequence shown here is derived from an EMBL/GenBank/DDBJ whole genome shotgun (WGS) entry which is preliminary data.</text>
</comment>
<keyword evidence="2" id="KW-1185">Reference proteome</keyword>
<dbReference type="Proteomes" id="UP000316167">
    <property type="component" value="Unassembled WGS sequence"/>
</dbReference>
<evidence type="ECO:0000313" key="1">
    <source>
        <dbReference type="EMBL" id="TWI85413.1"/>
    </source>
</evidence>
<organism evidence="1 2">
    <name type="scientific">Lacibacter cauensis</name>
    <dbReference type="NCBI Taxonomy" id="510947"/>
    <lineage>
        <taxon>Bacteria</taxon>
        <taxon>Pseudomonadati</taxon>
        <taxon>Bacteroidota</taxon>
        <taxon>Chitinophagia</taxon>
        <taxon>Chitinophagales</taxon>
        <taxon>Chitinophagaceae</taxon>
        <taxon>Lacibacter</taxon>
    </lineage>
</organism>
<name>A0A562SW67_9BACT</name>
<dbReference type="AlphaFoldDB" id="A0A562SW67"/>
<proteinExistence type="predicted"/>